<dbReference type="Proteomes" id="UP001077662">
    <property type="component" value="Unassembled WGS sequence"/>
</dbReference>
<evidence type="ECO:0000313" key="2">
    <source>
        <dbReference type="Proteomes" id="UP001077662"/>
    </source>
</evidence>
<dbReference type="RefSeq" id="WP_258434741.1">
    <property type="nucleotide sequence ID" value="NZ_JANSGW010000043.1"/>
</dbReference>
<proteinExistence type="predicted"/>
<sequence length="98" mass="10988">MSRVSDTKKGKFAITLCAIEQSPKLTPDVIPKGVKVEILRMVEHGDFYSGTGYIIFWPEQYYADVVDVLEAIFEVLLIGNHGQIEINTNRSGQLELVC</sequence>
<evidence type="ECO:0000313" key="1">
    <source>
        <dbReference type="EMBL" id="MCZ0809805.1"/>
    </source>
</evidence>
<gene>
    <name evidence="1" type="ORF">O0554_23355</name>
</gene>
<dbReference type="AlphaFoldDB" id="A0AAP3GD84"/>
<name>A0AAP3GD84_BRELA</name>
<dbReference type="EMBL" id="JAPTNE010000043">
    <property type="protein sequence ID" value="MCZ0809805.1"/>
    <property type="molecule type" value="Genomic_DNA"/>
</dbReference>
<organism evidence="1 2">
    <name type="scientific">Brevibacillus laterosporus</name>
    <name type="common">Bacillus laterosporus</name>
    <dbReference type="NCBI Taxonomy" id="1465"/>
    <lineage>
        <taxon>Bacteria</taxon>
        <taxon>Bacillati</taxon>
        <taxon>Bacillota</taxon>
        <taxon>Bacilli</taxon>
        <taxon>Bacillales</taxon>
        <taxon>Paenibacillaceae</taxon>
        <taxon>Brevibacillus</taxon>
    </lineage>
</organism>
<comment type="caution">
    <text evidence="1">The sequence shown here is derived from an EMBL/GenBank/DDBJ whole genome shotgun (WGS) entry which is preliminary data.</text>
</comment>
<reference evidence="1" key="1">
    <citation type="submission" date="2022-09" db="EMBL/GenBank/DDBJ databases">
        <title>Genome analysis and characterization of larvicidal activity of Brevibacillus strains.</title>
        <authorList>
            <person name="Patrusheva E.V."/>
            <person name="Izotova A.O."/>
            <person name="Toshchakov S.V."/>
            <person name="Sineoky S.P."/>
        </authorList>
    </citation>
    <scope>NUCLEOTIDE SEQUENCE</scope>
    <source>
        <strain evidence="1">VKPM_B-13247</strain>
    </source>
</reference>
<protein>
    <submittedName>
        <fullName evidence="1">Uncharacterized protein</fullName>
    </submittedName>
</protein>
<accession>A0AAP3GD84</accession>